<dbReference type="EMBL" id="SLWL01000006">
    <property type="protein sequence ID" value="TCO13349.1"/>
    <property type="molecule type" value="Genomic_DNA"/>
</dbReference>
<gene>
    <name evidence="10" type="ORF">EV666_10659</name>
</gene>
<dbReference type="GO" id="GO:0015366">
    <property type="term" value="F:malate:proton symporter activity"/>
    <property type="evidence" value="ECO:0007669"/>
    <property type="project" value="TreeGrafter"/>
</dbReference>
<evidence type="ECO:0000313" key="10">
    <source>
        <dbReference type="EMBL" id="TCO13349.1"/>
    </source>
</evidence>
<feature type="transmembrane region" description="Helical" evidence="9">
    <location>
        <begin position="65"/>
        <end position="90"/>
    </location>
</feature>
<dbReference type="FunFam" id="1.10.3860.10:FF:000001">
    <property type="entry name" value="C4-dicarboxylate transport protein"/>
    <property type="match status" value="1"/>
</dbReference>
<keyword evidence="8 9" id="KW-0472">Membrane</keyword>
<feature type="transmembrane region" description="Helical" evidence="9">
    <location>
        <begin position="245"/>
        <end position="267"/>
    </location>
</feature>
<keyword evidence="5 9" id="KW-0812">Transmembrane</keyword>
<dbReference type="NCBIfam" id="NF002461">
    <property type="entry name" value="PRK01663.1"/>
    <property type="match status" value="1"/>
</dbReference>
<feature type="transmembrane region" description="Helical" evidence="9">
    <location>
        <begin position="376"/>
        <end position="400"/>
    </location>
</feature>
<keyword evidence="11" id="KW-1185">Reference proteome</keyword>
<evidence type="ECO:0000256" key="5">
    <source>
        <dbReference type="ARBA" id="ARBA00022692"/>
    </source>
</evidence>
<feature type="transmembrane region" description="Helical" evidence="9">
    <location>
        <begin position="347"/>
        <end position="364"/>
    </location>
</feature>
<evidence type="ECO:0000256" key="6">
    <source>
        <dbReference type="ARBA" id="ARBA00022847"/>
    </source>
</evidence>
<keyword evidence="4" id="KW-1003">Cell membrane</keyword>
<feature type="transmembrane region" description="Helical" evidence="9">
    <location>
        <begin position="34"/>
        <end position="53"/>
    </location>
</feature>
<feature type="transmembrane region" description="Helical" evidence="9">
    <location>
        <begin position="102"/>
        <end position="124"/>
    </location>
</feature>
<dbReference type="Pfam" id="PF00375">
    <property type="entry name" value="SDF"/>
    <property type="match status" value="1"/>
</dbReference>
<comment type="caution">
    <text evidence="10">The sequence shown here is derived from an EMBL/GenBank/DDBJ whole genome shotgun (WGS) entry which is preliminary data.</text>
</comment>
<keyword evidence="3" id="KW-0813">Transport</keyword>
<dbReference type="PANTHER" id="PTHR42865:SF1">
    <property type="entry name" value="AEROBIC C4-DICARBOXYLATE TRANSPORT PROTEIN"/>
    <property type="match status" value="1"/>
</dbReference>
<sequence>MVNSGAIPALASDSAEARRGPPTHRRHWRWWPPLYVQVLIGMAAGIAVGHFFPATGATLKPVSDIFVHLLKMLIAPVIFCSVINGIASAGSLGQVGRVGGKALVWFEVATTGALLVGLLAGHLLQPGAGLNIDIAALDPALVQTLPATKGDSGFIAFILRAIPHSFVGALSGGDPLQTLLIASLAGVACLSLGETGVRIQKAAEVASALFFRLVGMITCLAPLGAFGGMAFTIGKYGIGALGSLAWLIGAFYLTAAVFVFVILGVVCRLCGFSIFRLVAYLRTEFLIVLGASSVEPVLPHLMRKMQKLGAEQRVVALVTPTGYSFNMDGTCIYITLAVIFLSQATNIHLGLGQQLMIIGVAMLTSKGATGVTGSGFVTLAATLSVIPDIPVSALAIIVGIDRFMSECRALTSFAGNAVANLVVAKWEGALDMERLRAGLAMGPDADGA</sequence>
<evidence type="ECO:0000256" key="4">
    <source>
        <dbReference type="ARBA" id="ARBA00022475"/>
    </source>
</evidence>
<evidence type="ECO:0000313" key="11">
    <source>
        <dbReference type="Proteomes" id="UP000294881"/>
    </source>
</evidence>
<dbReference type="OrthoDB" id="9766690at2"/>
<accession>A0A4R2GSY2</accession>
<evidence type="ECO:0000256" key="8">
    <source>
        <dbReference type="ARBA" id="ARBA00023136"/>
    </source>
</evidence>
<evidence type="ECO:0000256" key="7">
    <source>
        <dbReference type="ARBA" id="ARBA00022989"/>
    </source>
</evidence>
<proteinExistence type="inferred from homology"/>
<dbReference type="PRINTS" id="PR00173">
    <property type="entry name" value="EDTRNSPORT"/>
</dbReference>
<evidence type="ECO:0000256" key="1">
    <source>
        <dbReference type="ARBA" id="ARBA00004429"/>
    </source>
</evidence>
<comment type="subcellular location">
    <subcellularLocation>
        <location evidence="1">Cell inner membrane</location>
        <topology evidence="1">Multi-pass membrane protein</topology>
    </subcellularLocation>
</comment>
<dbReference type="InterPro" id="IPR018107">
    <property type="entry name" value="Na-dicarboxylate_symporter_CS"/>
</dbReference>
<dbReference type="AlphaFoldDB" id="A0A4R2GSY2"/>
<name>A0A4R2GSY2_9HYPH</name>
<dbReference type="PANTHER" id="PTHR42865">
    <property type="entry name" value="PROTON/GLUTAMATE-ASPARTATE SYMPORTER"/>
    <property type="match status" value="1"/>
</dbReference>
<dbReference type="Proteomes" id="UP000294881">
    <property type="component" value="Unassembled WGS sequence"/>
</dbReference>
<protein>
    <submittedName>
        <fullName evidence="10">Aerobic C4-dicarboxylate transport protein</fullName>
    </submittedName>
</protein>
<dbReference type="Gene3D" id="1.10.3860.10">
    <property type="entry name" value="Sodium:dicarboxylate symporter"/>
    <property type="match status" value="1"/>
</dbReference>
<dbReference type="GO" id="GO:0015141">
    <property type="term" value="F:succinate transmembrane transporter activity"/>
    <property type="evidence" value="ECO:0007669"/>
    <property type="project" value="TreeGrafter"/>
</dbReference>
<dbReference type="GO" id="GO:0005886">
    <property type="term" value="C:plasma membrane"/>
    <property type="evidence" value="ECO:0007669"/>
    <property type="project" value="UniProtKB-SubCell"/>
</dbReference>
<feature type="transmembrane region" description="Helical" evidence="9">
    <location>
        <begin position="209"/>
        <end position="233"/>
    </location>
</feature>
<reference evidence="10 11" key="1">
    <citation type="submission" date="2019-03" db="EMBL/GenBank/DDBJ databases">
        <title>Genomic Encyclopedia of Type Strains, Phase IV (KMG-IV): sequencing the most valuable type-strain genomes for metagenomic binning, comparative biology and taxonomic classification.</title>
        <authorList>
            <person name="Goeker M."/>
        </authorList>
    </citation>
    <scope>NUCLEOTIDE SEQUENCE [LARGE SCALE GENOMIC DNA]</scope>
    <source>
        <strain evidence="10 11">DSM 22958</strain>
    </source>
</reference>
<organism evidence="10 11">
    <name type="scientific">Camelimonas lactis</name>
    <dbReference type="NCBI Taxonomy" id="659006"/>
    <lineage>
        <taxon>Bacteria</taxon>
        <taxon>Pseudomonadati</taxon>
        <taxon>Pseudomonadota</taxon>
        <taxon>Alphaproteobacteria</taxon>
        <taxon>Hyphomicrobiales</taxon>
        <taxon>Chelatococcaceae</taxon>
        <taxon>Camelimonas</taxon>
    </lineage>
</organism>
<evidence type="ECO:0000256" key="2">
    <source>
        <dbReference type="ARBA" id="ARBA00006148"/>
    </source>
</evidence>
<comment type="similarity">
    <text evidence="2">Belongs to the dicarboxylate/amino acid:cation symporter (DAACS) (TC 2.A.23) family.</text>
</comment>
<dbReference type="RefSeq" id="WP_132006169.1">
    <property type="nucleotide sequence ID" value="NZ_JBHUNN010000002.1"/>
</dbReference>
<dbReference type="InterPro" id="IPR036458">
    <property type="entry name" value="Na:dicarbo_symporter_sf"/>
</dbReference>
<keyword evidence="6" id="KW-0769">Symport</keyword>
<dbReference type="GO" id="GO:0015138">
    <property type="term" value="F:fumarate transmembrane transporter activity"/>
    <property type="evidence" value="ECO:0007669"/>
    <property type="project" value="TreeGrafter"/>
</dbReference>
<evidence type="ECO:0000256" key="3">
    <source>
        <dbReference type="ARBA" id="ARBA00022448"/>
    </source>
</evidence>
<dbReference type="SUPFAM" id="SSF118215">
    <property type="entry name" value="Proton glutamate symport protein"/>
    <property type="match status" value="1"/>
</dbReference>
<dbReference type="PROSITE" id="PS00714">
    <property type="entry name" value="NA_DICARBOXYL_SYMP_2"/>
    <property type="match status" value="1"/>
</dbReference>
<keyword evidence="7 9" id="KW-1133">Transmembrane helix</keyword>
<dbReference type="InterPro" id="IPR001991">
    <property type="entry name" value="Na-dicarboxylate_symporter"/>
</dbReference>
<evidence type="ECO:0000256" key="9">
    <source>
        <dbReference type="SAM" id="Phobius"/>
    </source>
</evidence>
<dbReference type="GO" id="GO:0070778">
    <property type="term" value="P:L-aspartate transmembrane transport"/>
    <property type="evidence" value="ECO:0007669"/>
    <property type="project" value="TreeGrafter"/>
</dbReference>